<keyword evidence="3" id="KW-1185">Reference proteome</keyword>
<dbReference type="InterPro" id="IPR027785">
    <property type="entry name" value="UvrD-like_helicase_C"/>
</dbReference>
<proteinExistence type="predicted"/>
<reference evidence="2 3" key="1">
    <citation type="submission" date="2019-02" db="EMBL/GenBank/DDBJ databases">
        <title>Bacterial novel species Emticicia sp. 17J42-9 isolated from soil.</title>
        <authorList>
            <person name="Jung H.-Y."/>
        </authorList>
    </citation>
    <scope>NUCLEOTIDE SEQUENCE [LARGE SCALE GENOMIC DNA]</scope>
    <source>
        <strain evidence="2 3">17J42-9</strain>
    </source>
</reference>
<evidence type="ECO:0000313" key="3">
    <source>
        <dbReference type="Proteomes" id="UP000293162"/>
    </source>
</evidence>
<dbReference type="Gene3D" id="3.40.50.300">
    <property type="entry name" value="P-loop containing nucleotide triphosphate hydrolases"/>
    <property type="match status" value="3"/>
</dbReference>
<dbReference type="RefSeq" id="WP_130024035.1">
    <property type="nucleotide sequence ID" value="NZ_SEWF01000071.1"/>
</dbReference>
<dbReference type="Pfam" id="PF13538">
    <property type="entry name" value="UvrD_C_2"/>
    <property type="match status" value="1"/>
</dbReference>
<accession>A0A4V1ZCI7</accession>
<gene>
    <name evidence="2" type="ORF">EWM59_25335</name>
</gene>
<dbReference type="SUPFAM" id="SSF52540">
    <property type="entry name" value="P-loop containing nucleoside triphosphate hydrolases"/>
    <property type="match status" value="1"/>
</dbReference>
<dbReference type="Proteomes" id="UP000293162">
    <property type="component" value="Unassembled WGS sequence"/>
</dbReference>
<comment type="caution">
    <text evidence="2">The sequence shown here is derived from an EMBL/GenBank/DDBJ whole genome shotgun (WGS) entry which is preliminary data.</text>
</comment>
<sequence>MNLDPEIKPSEKLLKKFPFTPTPGQAKLFELMDEFILDEEKFRDVFLLKGYAGTGKTTFINTLIKVLREFGYKSVLMAPTGRAAKVMSGYAKKNAFTIHKKIYRQVENSYTGTLVFERMKNNSEGTVYIVDEASMISDERDFGTNSLLHDLLDFVFEQETNKLLLIGDEAQLPPVKMVVSPALNAEHLKNRYHTDLTEHCLTEVMRQEQQSGILTNATELRKLLDTENPVIRLMTAGFKDFYKMGGDRLEDGLRYAYDKYGRENTTIITRSNKTAVQYNRYIRNTINYAESEIENGDMLMVVRNNYTVLNEDSKAGFIANGDFVEVVKLRKEEEMHGFRFVNATLRLVDYPDEPEFDSKLILNTLYSNAPTLTPEENKALYESVMKDYFWVKSKRERQEMLKADPYLNALQVKFAYALTCHKSQGGQWDAVFVDQGYLPDAQIDNDFIRWLYTAITRGVKQVFLVNFNKDFFE</sequence>
<dbReference type="InterPro" id="IPR027417">
    <property type="entry name" value="P-loop_NTPase"/>
</dbReference>
<dbReference type="OrthoDB" id="9803432at2"/>
<organism evidence="2 3">
    <name type="scientific">Emticicia agri</name>
    <dbReference type="NCBI Taxonomy" id="2492393"/>
    <lineage>
        <taxon>Bacteria</taxon>
        <taxon>Pseudomonadati</taxon>
        <taxon>Bacteroidota</taxon>
        <taxon>Cytophagia</taxon>
        <taxon>Cytophagales</taxon>
        <taxon>Leadbetterellaceae</taxon>
        <taxon>Emticicia</taxon>
    </lineage>
</organism>
<evidence type="ECO:0000313" key="2">
    <source>
        <dbReference type="EMBL" id="RYU92800.1"/>
    </source>
</evidence>
<evidence type="ECO:0000259" key="1">
    <source>
        <dbReference type="Pfam" id="PF13538"/>
    </source>
</evidence>
<dbReference type="Pfam" id="PF13604">
    <property type="entry name" value="AAA_30"/>
    <property type="match status" value="1"/>
</dbReference>
<feature type="domain" description="UvrD-like helicase C-terminal" evidence="1">
    <location>
        <begin position="414"/>
        <end position="465"/>
    </location>
</feature>
<dbReference type="AlphaFoldDB" id="A0A4V1ZCI7"/>
<protein>
    <submittedName>
        <fullName evidence="2">DUF2075 domain-containing protein</fullName>
    </submittedName>
</protein>
<name>A0A4V1ZCI7_9BACT</name>
<dbReference type="CDD" id="cd18809">
    <property type="entry name" value="SF1_C_RecD"/>
    <property type="match status" value="1"/>
</dbReference>
<dbReference type="Gene3D" id="2.30.30.940">
    <property type="match status" value="1"/>
</dbReference>
<dbReference type="PANTHER" id="PTHR43788">
    <property type="entry name" value="DNA2/NAM7 HELICASE FAMILY MEMBER"/>
    <property type="match status" value="1"/>
</dbReference>
<dbReference type="InterPro" id="IPR050534">
    <property type="entry name" value="Coronavir_polyprotein_1ab"/>
</dbReference>
<dbReference type="CDD" id="cd17933">
    <property type="entry name" value="DEXSc_RecD-like"/>
    <property type="match status" value="1"/>
</dbReference>
<dbReference type="EMBL" id="SEWF01000071">
    <property type="protein sequence ID" value="RYU92800.1"/>
    <property type="molecule type" value="Genomic_DNA"/>
</dbReference>